<keyword evidence="6" id="KW-1185">Reference proteome</keyword>
<evidence type="ECO:0000256" key="2">
    <source>
        <dbReference type="ARBA" id="ARBA00022771"/>
    </source>
</evidence>
<name>A0AAV8YW12_9CUCU</name>
<feature type="region of interest" description="Disordered" evidence="4">
    <location>
        <begin position="1"/>
        <end position="33"/>
    </location>
</feature>
<feature type="region of interest" description="Disordered" evidence="4">
    <location>
        <begin position="118"/>
        <end position="179"/>
    </location>
</feature>
<dbReference type="PANTHER" id="PTHR46858">
    <property type="entry name" value="OS05G0521000 PROTEIN"/>
    <property type="match status" value="1"/>
</dbReference>
<evidence type="ECO:0000256" key="4">
    <source>
        <dbReference type="SAM" id="MobiDB-lite"/>
    </source>
</evidence>
<dbReference type="GO" id="GO:0043066">
    <property type="term" value="P:negative regulation of apoptotic process"/>
    <property type="evidence" value="ECO:0007669"/>
    <property type="project" value="TreeGrafter"/>
</dbReference>
<gene>
    <name evidence="5" type="ORF">NQ314_006846</name>
</gene>
<dbReference type="GO" id="GO:0016567">
    <property type="term" value="P:protein ubiquitination"/>
    <property type="evidence" value="ECO:0007669"/>
    <property type="project" value="TreeGrafter"/>
</dbReference>
<dbReference type="Gene3D" id="3.30.40.10">
    <property type="entry name" value="Zinc/RING finger domain, C3HC4 (zinc finger)"/>
    <property type="match status" value="1"/>
</dbReference>
<feature type="compositionally biased region" description="Basic and acidic residues" evidence="4">
    <location>
        <begin position="153"/>
        <end position="171"/>
    </location>
</feature>
<proteinExistence type="predicted"/>
<evidence type="ECO:0000313" key="5">
    <source>
        <dbReference type="EMBL" id="KAJ8955779.1"/>
    </source>
</evidence>
<sequence length="268" mass="29731">MDDRKKFYPPRPKRSRKSRNTKKKKSDPPVKLDTLRSCLSGLSQDSGIGSSQECPPLDLDQIVVPDQHLTPGTSQISTITETNETVKDDNETKVSCEDITSSDIKRIIGNNEEKCKTVQNMKKSESTSTSTDIHCSSKQGRKRHLSESSLSDFDPKKPKIADVKQSNDEKQLSLSQTSDLGSEISSSSFISSLIEKSSTDNDGLKNSTSDNSELCIFCNDAPKDAIFLHTKVAHQCCCYKCAKRTLKAIKRCPICNCTVNKVFRVIKS</sequence>
<feature type="compositionally biased region" description="Basic residues" evidence="4">
    <location>
        <begin position="7"/>
        <end position="25"/>
    </location>
</feature>
<keyword evidence="1" id="KW-0479">Metal-binding</keyword>
<dbReference type="PANTHER" id="PTHR46858:SF5">
    <property type="entry name" value="E3 UBIQUITIN-PROTEIN LIGASE APD1-RELATED"/>
    <property type="match status" value="1"/>
</dbReference>
<keyword evidence="3" id="KW-0862">Zinc</keyword>
<dbReference type="Proteomes" id="UP001162156">
    <property type="component" value="Unassembled WGS sequence"/>
</dbReference>
<dbReference type="AlphaFoldDB" id="A0AAV8YW12"/>
<evidence type="ECO:0000313" key="6">
    <source>
        <dbReference type="Proteomes" id="UP001162156"/>
    </source>
</evidence>
<accession>A0AAV8YW12</accession>
<dbReference type="EMBL" id="JANEYF010001857">
    <property type="protein sequence ID" value="KAJ8955779.1"/>
    <property type="molecule type" value="Genomic_DNA"/>
</dbReference>
<reference evidence="5" key="1">
    <citation type="journal article" date="2023" name="Insect Mol. Biol.">
        <title>Genome sequencing provides insights into the evolution of gene families encoding plant cell wall-degrading enzymes in longhorned beetles.</title>
        <authorList>
            <person name="Shin N.R."/>
            <person name="Okamura Y."/>
            <person name="Kirsch R."/>
            <person name="Pauchet Y."/>
        </authorList>
    </citation>
    <scope>NUCLEOTIDE SEQUENCE</scope>
    <source>
        <strain evidence="5">RBIC_L_NR</strain>
    </source>
</reference>
<dbReference type="GO" id="GO:0061630">
    <property type="term" value="F:ubiquitin protein ligase activity"/>
    <property type="evidence" value="ECO:0007669"/>
    <property type="project" value="TreeGrafter"/>
</dbReference>
<evidence type="ECO:0000256" key="3">
    <source>
        <dbReference type="ARBA" id="ARBA00022833"/>
    </source>
</evidence>
<feature type="compositionally biased region" description="Polar residues" evidence="4">
    <location>
        <begin position="118"/>
        <end position="138"/>
    </location>
</feature>
<dbReference type="Pfam" id="PF13920">
    <property type="entry name" value="zf-C3HC4_3"/>
    <property type="match status" value="1"/>
</dbReference>
<dbReference type="InterPro" id="IPR013083">
    <property type="entry name" value="Znf_RING/FYVE/PHD"/>
</dbReference>
<evidence type="ECO:0000256" key="1">
    <source>
        <dbReference type="ARBA" id="ARBA00022723"/>
    </source>
</evidence>
<comment type="caution">
    <text evidence="5">The sequence shown here is derived from an EMBL/GenBank/DDBJ whole genome shotgun (WGS) entry which is preliminary data.</text>
</comment>
<dbReference type="GO" id="GO:0008270">
    <property type="term" value="F:zinc ion binding"/>
    <property type="evidence" value="ECO:0007669"/>
    <property type="project" value="UniProtKB-KW"/>
</dbReference>
<protein>
    <submittedName>
        <fullName evidence="5">Uncharacterized protein</fullName>
    </submittedName>
</protein>
<dbReference type="GO" id="GO:0010468">
    <property type="term" value="P:regulation of gene expression"/>
    <property type="evidence" value="ECO:0007669"/>
    <property type="project" value="TreeGrafter"/>
</dbReference>
<keyword evidence="2" id="KW-0863">Zinc-finger</keyword>
<organism evidence="5 6">
    <name type="scientific">Rhamnusium bicolor</name>
    <dbReference type="NCBI Taxonomy" id="1586634"/>
    <lineage>
        <taxon>Eukaryota</taxon>
        <taxon>Metazoa</taxon>
        <taxon>Ecdysozoa</taxon>
        <taxon>Arthropoda</taxon>
        <taxon>Hexapoda</taxon>
        <taxon>Insecta</taxon>
        <taxon>Pterygota</taxon>
        <taxon>Neoptera</taxon>
        <taxon>Endopterygota</taxon>
        <taxon>Coleoptera</taxon>
        <taxon>Polyphaga</taxon>
        <taxon>Cucujiformia</taxon>
        <taxon>Chrysomeloidea</taxon>
        <taxon>Cerambycidae</taxon>
        <taxon>Lepturinae</taxon>
        <taxon>Rhagiini</taxon>
        <taxon>Rhamnusium</taxon>
    </lineage>
</organism>